<dbReference type="OrthoDB" id="9790442at2"/>
<dbReference type="GO" id="GO:0000156">
    <property type="term" value="F:phosphorelay response regulator activity"/>
    <property type="evidence" value="ECO:0007669"/>
    <property type="project" value="TreeGrafter"/>
</dbReference>
<keyword evidence="3" id="KW-0805">Transcription regulation</keyword>
<dbReference type="CDD" id="cd00383">
    <property type="entry name" value="trans_reg_C"/>
    <property type="match status" value="1"/>
</dbReference>
<feature type="DNA-binding region" description="OmpR/PhoB-type" evidence="7">
    <location>
        <begin position="124"/>
        <end position="224"/>
    </location>
</feature>
<dbReference type="Pfam" id="PF00486">
    <property type="entry name" value="Trans_reg_C"/>
    <property type="match status" value="1"/>
</dbReference>
<evidence type="ECO:0000313" key="10">
    <source>
        <dbReference type="EMBL" id="ATP55415.1"/>
    </source>
</evidence>
<name>A0A2D1U1E5_9SPHI</name>
<dbReference type="Gene3D" id="1.10.10.10">
    <property type="entry name" value="Winged helix-like DNA-binding domain superfamily/Winged helix DNA-binding domain"/>
    <property type="match status" value="1"/>
</dbReference>
<evidence type="ECO:0000256" key="3">
    <source>
        <dbReference type="ARBA" id="ARBA00023015"/>
    </source>
</evidence>
<dbReference type="Pfam" id="PF00072">
    <property type="entry name" value="Response_reg"/>
    <property type="match status" value="1"/>
</dbReference>
<dbReference type="GO" id="GO:0005829">
    <property type="term" value="C:cytosol"/>
    <property type="evidence" value="ECO:0007669"/>
    <property type="project" value="TreeGrafter"/>
</dbReference>
<reference evidence="10 11" key="1">
    <citation type="submission" date="2017-10" db="EMBL/GenBank/DDBJ databases">
        <title>Whole genome of Pedobacter ginsengisoli T01R-27 isolated from tomato rhizosphere.</title>
        <authorList>
            <person name="Weon H.-Y."/>
            <person name="Lee S.A."/>
            <person name="Sang M.K."/>
            <person name="Song J."/>
        </authorList>
    </citation>
    <scope>NUCLEOTIDE SEQUENCE [LARGE SCALE GENOMIC DNA]</scope>
    <source>
        <strain evidence="10 11">T01R-27</strain>
    </source>
</reference>
<gene>
    <name evidence="10" type="ORF">CPT03_02535</name>
</gene>
<dbReference type="GO" id="GO:0032993">
    <property type="term" value="C:protein-DNA complex"/>
    <property type="evidence" value="ECO:0007669"/>
    <property type="project" value="TreeGrafter"/>
</dbReference>
<evidence type="ECO:0000256" key="6">
    <source>
        <dbReference type="PROSITE-ProRule" id="PRU00169"/>
    </source>
</evidence>
<evidence type="ECO:0000256" key="1">
    <source>
        <dbReference type="ARBA" id="ARBA00022553"/>
    </source>
</evidence>
<keyword evidence="2" id="KW-0902">Two-component regulatory system</keyword>
<feature type="modified residue" description="4-aspartylphosphate" evidence="6">
    <location>
        <position position="51"/>
    </location>
</feature>
<dbReference type="PANTHER" id="PTHR48111:SF22">
    <property type="entry name" value="REGULATOR OF RPOS"/>
    <property type="match status" value="1"/>
</dbReference>
<organism evidence="10 11">
    <name type="scientific">Pedobacter ginsengisoli</name>
    <dbReference type="NCBI Taxonomy" id="363852"/>
    <lineage>
        <taxon>Bacteria</taxon>
        <taxon>Pseudomonadati</taxon>
        <taxon>Bacteroidota</taxon>
        <taxon>Sphingobacteriia</taxon>
        <taxon>Sphingobacteriales</taxon>
        <taxon>Sphingobacteriaceae</taxon>
        <taxon>Pedobacter</taxon>
    </lineage>
</organism>
<dbReference type="PROSITE" id="PS51755">
    <property type="entry name" value="OMPR_PHOB"/>
    <property type="match status" value="1"/>
</dbReference>
<dbReference type="RefSeq" id="WP_099437366.1">
    <property type="nucleotide sequence ID" value="NZ_CP024091.1"/>
</dbReference>
<dbReference type="GO" id="GO:0006355">
    <property type="term" value="P:regulation of DNA-templated transcription"/>
    <property type="evidence" value="ECO:0007669"/>
    <property type="project" value="InterPro"/>
</dbReference>
<dbReference type="AlphaFoldDB" id="A0A2D1U1E5"/>
<dbReference type="SMART" id="SM00448">
    <property type="entry name" value="REC"/>
    <property type="match status" value="1"/>
</dbReference>
<dbReference type="PANTHER" id="PTHR48111">
    <property type="entry name" value="REGULATOR OF RPOS"/>
    <property type="match status" value="1"/>
</dbReference>
<keyword evidence="5" id="KW-0804">Transcription</keyword>
<evidence type="ECO:0000259" key="8">
    <source>
        <dbReference type="PROSITE" id="PS50110"/>
    </source>
</evidence>
<feature type="domain" description="OmpR/PhoB-type" evidence="9">
    <location>
        <begin position="124"/>
        <end position="224"/>
    </location>
</feature>
<evidence type="ECO:0000256" key="5">
    <source>
        <dbReference type="ARBA" id="ARBA00023163"/>
    </source>
</evidence>
<dbReference type="SUPFAM" id="SSF52172">
    <property type="entry name" value="CheY-like"/>
    <property type="match status" value="1"/>
</dbReference>
<dbReference type="Proteomes" id="UP000223749">
    <property type="component" value="Chromosome"/>
</dbReference>
<sequence>MKVLFVEDEPVLLEEMETYFNSHDCICEQAVTFGQAEQKLRDYMYDVVVLDITLPDGNGIDLIEDIRKSHLETGILILSAKDSLQDKLNGLNLGADDYLTKPFYLEELNARVNAIYRRKTLKGAEQIMFDDFTMHPASKSFFFKGNEVSLTRKEYDMLIYFVINKNRVVSKASIVEHLWGDHFDQSDNFDTVYVHMKNLRKKLCNISGKDYIKTVYGMGYKFTY</sequence>
<dbReference type="KEGG" id="pgs:CPT03_02535"/>
<proteinExistence type="predicted"/>
<dbReference type="InterPro" id="IPR039420">
    <property type="entry name" value="WalR-like"/>
</dbReference>
<keyword evidence="1 6" id="KW-0597">Phosphoprotein</keyword>
<evidence type="ECO:0000256" key="4">
    <source>
        <dbReference type="ARBA" id="ARBA00023125"/>
    </source>
</evidence>
<dbReference type="SMART" id="SM00862">
    <property type="entry name" value="Trans_reg_C"/>
    <property type="match status" value="1"/>
</dbReference>
<protein>
    <submittedName>
        <fullName evidence="10">DNA-binding response regulator</fullName>
    </submittedName>
</protein>
<feature type="domain" description="Response regulatory" evidence="8">
    <location>
        <begin position="2"/>
        <end position="116"/>
    </location>
</feature>
<dbReference type="Gene3D" id="3.40.50.2300">
    <property type="match status" value="1"/>
</dbReference>
<keyword evidence="11" id="KW-1185">Reference proteome</keyword>
<evidence type="ECO:0000259" key="9">
    <source>
        <dbReference type="PROSITE" id="PS51755"/>
    </source>
</evidence>
<dbReference type="PROSITE" id="PS50110">
    <property type="entry name" value="RESPONSE_REGULATORY"/>
    <property type="match status" value="1"/>
</dbReference>
<dbReference type="GO" id="GO:0000976">
    <property type="term" value="F:transcription cis-regulatory region binding"/>
    <property type="evidence" value="ECO:0007669"/>
    <property type="project" value="TreeGrafter"/>
</dbReference>
<evidence type="ECO:0000256" key="2">
    <source>
        <dbReference type="ARBA" id="ARBA00023012"/>
    </source>
</evidence>
<keyword evidence="4 7" id="KW-0238">DNA-binding</keyword>
<dbReference type="InterPro" id="IPR001867">
    <property type="entry name" value="OmpR/PhoB-type_DNA-bd"/>
</dbReference>
<dbReference type="InterPro" id="IPR001789">
    <property type="entry name" value="Sig_transdc_resp-reg_receiver"/>
</dbReference>
<accession>A0A2D1U1E5</accession>
<dbReference type="EMBL" id="CP024091">
    <property type="protein sequence ID" value="ATP55415.1"/>
    <property type="molecule type" value="Genomic_DNA"/>
</dbReference>
<evidence type="ECO:0000313" key="11">
    <source>
        <dbReference type="Proteomes" id="UP000223749"/>
    </source>
</evidence>
<evidence type="ECO:0000256" key="7">
    <source>
        <dbReference type="PROSITE-ProRule" id="PRU01091"/>
    </source>
</evidence>
<dbReference type="Gene3D" id="6.10.250.690">
    <property type="match status" value="1"/>
</dbReference>
<dbReference type="InterPro" id="IPR011006">
    <property type="entry name" value="CheY-like_superfamily"/>
</dbReference>
<dbReference type="InterPro" id="IPR036388">
    <property type="entry name" value="WH-like_DNA-bd_sf"/>
</dbReference>